<organism evidence="2 3">
    <name type="scientific">Nitrosomonas eutropha</name>
    <dbReference type="NCBI Taxonomy" id="916"/>
    <lineage>
        <taxon>Bacteria</taxon>
        <taxon>Pseudomonadati</taxon>
        <taxon>Pseudomonadota</taxon>
        <taxon>Betaproteobacteria</taxon>
        <taxon>Nitrosomonadales</taxon>
        <taxon>Nitrosomonadaceae</taxon>
        <taxon>Nitrosomonas</taxon>
    </lineage>
</organism>
<dbReference type="NCBIfam" id="TIGR02532">
    <property type="entry name" value="IV_pilin_GFxxxE"/>
    <property type="match status" value="1"/>
</dbReference>
<sequence length="149" mass="16064">MNLARMYTKNHGFTLIETMIVVAIIGILAAIAYPSYQEHVRRGNRVEVSSILLEMAQLLERNYTEANRYDQTSAGGDFALPVTQSPRTGTAKYTIRFAEGTPTQNSYTLEAVPTGSMASDTCGTLSLTHTGVRGAGGVTGAEAIAKCWQ</sequence>
<keyword evidence="1" id="KW-0812">Transmembrane</keyword>
<name>A0ABX5M3V4_9PROT</name>
<proteinExistence type="predicted"/>
<dbReference type="InterPro" id="IPR045584">
    <property type="entry name" value="Pilin-like"/>
</dbReference>
<dbReference type="PROSITE" id="PS00409">
    <property type="entry name" value="PROKAR_NTER_METHYL"/>
    <property type="match status" value="1"/>
</dbReference>
<dbReference type="InterPro" id="IPR031982">
    <property type="entry name" value="PilE-like"/>
</dbReference>
<keyword evidence="1" id="KW-1133">Transmembrane helix</keyword>
<dbReference type="Gene3D" id="3.30.700.10">
    <property type="entry name" value="Glycoprotein, Type 4 Pilin"/>
    <property type="match status" value="1"/>
</dbReference>
<dbReference type="PANTHER" id="PTHR30093">
    <property type="entry name" value="GENERAL SECRETION PATHWAY PROTEIN G"/>
    <property type="match status" value="1"/>
</dbReference>
<accession>A0ABX5M3V4</accession>
<comment type="caution">
    <text evidence="2">The sequence shown here is derived from an EMBL/GenBank/DDBJ whole genome shotgun (WGS) entry which is preliminary data.</text>
</comment>
<dbReference type="Proteomes" id="UP000247780">
    <property type="component" value="Unassembled WGS sequence"/>
</dbReference>
<dbReference type="SUPFAM" id="SSF54523">
    <property type="entry name" value="Pili subunits"/>
    <property type="match status" value="1"/>
</dbReference>
<protein>
    <submittedName>
        <fullName evidence="2">Type IV pilus assembly protein PilE</fullName>
    </submittedName>
</protein>
<dbReference type="PANTHER" id="PTHR30093:SF47">
    <property type="entry name" value="TYPE IV PILUS NON-CORE MINOR PILIN PILE"/>
    <property type="match status" value="1"/>
</dbReference>
<dbReference type="InterPro" id="IPR012902">
    <property type="entry name" value="N_methyl_site"/>
</dbReference>
<reference evidence="2 3" key="1">
    <citation type="submission" date="2018-04" db="EMBL/GenBank/DDBJ databases">
        <title>Active sludge and wastewater microbial communities from Klosterneuburg, Austria.</title>
        <authorList>
            <person name="Wagner M."/>
        </authorList>
    </citation>
    <scope>NUCLEOTIDE SEQUENCE [LARGE SCALE GENOMIC DNA]</scope>
    <source>
        <strain evidence="2 3">Nm 57</strain>
    </source>
</reference>
<dbReference type="Pfam" id="PF07963">
    <property type="entry name" value="N_methyl"/>
    <property type="match status" value="1"/>
</dbReference>
<evidence type="ECO:0000313" key="2">
    <source>
        <dbReference type="EMBL" id="PXV75255.1"/>
    </source>
</evidence>
<feature type="transmembrane region" description="Helical" evidence="1">
    <location>
        <begin position="12"/>
        <end position="33"/>
    </location>
</feature>
<gene>
    <name evidence="2" type="ORF">C8R14_13813</name>
</gene>
<evidence type="ECO:0000313" key="3">
    <source>
        <dbReference type="Proteomes" id="UP000247780"/>
    </source>
</evidence>
<dbReference type="EMBL" id="QICQ01000038">
    <property type="protein sequence ID" value="PXV75255.1"/>
    <property type="molecule type" value="Genomic_DNA"/>
</dbReference>
<dbReference type="Pfam" id="PF16732">
    <property type="entry name" value="ComP_DUS"/>
    <property type="match status" value="1"/>
</dbReference>
<evidence type="ECO:0000256" key="1">
    <source>
        <dbReference type="SAM" id="Phobius"/>
    </source>
</evidence>
<keyword evidence="3" id="KW-1185">Reference proteome</keyword>
<keyword evidence="1" id="KW-0472">Membrane</keyword>